<comment type="caution">
    <text evidence="1">The sequence shown here is derived from an EMBL/GenBank/DDBJ whole genome shotgun (WGS) entry which is preliminary data.</text>
</comment>
<dbReference type="Proteomes" id="UP000280091">
    <property type="component" value="Unassembled WGS sequence"/>
</dbReference>
<sequence length="237" mass="27557">MKKYQISFFAFLIFALFSQNILSQTDFNKLDAKGKKHGLWKGFYEESKRPRYEGTFEHGKEIGIFNFFDDTKAKSIIATREFNTKDNSAYTIFYDQNKNKVSEGKVVNKVFEGQWKYYHLASKNIMTTEYYSKGKLEGLRTVFYPSGKIAEEISYKNNFKNGFYKKYTENGIVLEESIFKNDQYSGLAIFRDSNGNTVSKGQFVNGKKAGIWQFFEKGKLVKEMNMSFPENATKSKL</sequence>
<evidence type="ECO:0000313" key="2">
    <source>
        <dbReference type="Proteomes" id="UP000280091"/>
    </source>
</evidence>
<dbReference type="Pfam" id="PF07661">
    <property type="entry name" value="MORN_2"/>
    <property type="match status" value="2"/>
</dbReference>
<dbReference type="Gene3D" id="3.90.930.1">
    <property type="match status" value="1"/>
</dbReference>
<accession>A0A495S720</accession>
<dbReference type="AlphaFoldDB" id="A0A495S720"/>
<dbReference type="InterPro" id="IPR011652">
    <property type="entry name" value="MORN_2"/>
</dbReference>
<evidence type="ECO:0000313" key="1">
    <source>
        <dbReference type="EMBL" id="RKS95677.1"/>
    </source>
</evidence>
<organism evidence="1 2">
    <name type="scientific">Flavobacterium limicola</name>
    <dbReference type="NCBI Taxonomy" id="180441"/>
    <lineage>
        <taxon>Bacteria</taxon>
        <taxon>Pseudomonadati</taxon>
        <taxon>Bacteroidota</taxon>
        <taxon>Flavobacteriia</taxon>
        <taxon>Flavobacteriales</taxon>
        <taxon>Flavobacteriaceae</taxon>
        <taxon>Flavobacterium</taxon>
    </lineage>
</organism>
<dbReference type="RefSeq" id="WP_121364734.1">
    <property type="nucleotide sequence ID" value="NZ_RBXA01000001.1"/>
</dbReference>
<dbReference type="EMBL" id="RBXA01000001">
    <property type="protein sequence ID" value="RKS95677.1"/>
    <property type="molecule type" value="Genomic_DNA"/>
</dbReference>
<keyword evidence="2" id="KW-1185">Reference proteome</keyword>
<proteinExistence type="predicted"/>
<reference evidence="1 2" key="1">
    <citation type="submission" date="2018-10" db="EMBL/GenBank/DDBJ databases">
        <title>Genomic Encyclopedia of Archaeal and Bacterial Type Strains, Phase II (KMG-II): from individual species to whole genera.</title>
        <authorList>
            <person name="Goeker M."/>
        </authorList>
    </citation>
    <scope>NUCLEOTIDE SEQUENCE [LARGE SCALE GENOMIC DNA]</scope>
    <source>
        <strain evidence="1 2">DSM 15094</strain>
    </source>
</reference>
<name>A0A495S720_9FLAO</name>
<gene>
    <name evidence="1" type="ORF">BC952_1375</name>
</gene>
<dbReference type="SUPFAM" id="SSF82185">
    <property type="entry name" value="Histone H3 K4-specific methyltransferase SET7/9 N-terminal domain"/>
    <property type="match status" value="2"/>
</dbReference>
<dbReference type="OrthoDB" id="9785122at2"/>
<protein>
    <submittedName>
        <fullName evidence="1">Antitoxin component YwqK of YwqJK toxin-antitoxin module</fullName>
    </submittedName>
</protein>